<gene>
    <name evidence="7" type="ORF">DCAR_0519089</name>
</gene>
<evidence type="ECO:0000313" key="8">
    <source>
        <dbReference type="Proteomes" id="UP000077755"/>
    </source>
</evidence>
<reference evidence="7" key="1">
    <citation type="journal article" date="2016" name="Nat. Genet.">
        <title>A high-quality carrot genome assembly provides new insights into carotenoid accumulation and asterid genome evolution.</title>
        <authorList>
            <person name="Iorizzo M."/>
            <person name="Ellison S."/>
            <person name="Senalik D."/>
            <person name="Zeng P."/>
            <person name="Satapoomin P."/>
            <person name="Huang J."/>
            <person name="Bowman M."/>
            <person name="Iovene M."/>
            <person name="Sanseverino W."/>
            <person name="Cavagnaro P."/>
            <person name="Yildiz M."/>
            <person name="Macko-Podgorni A."/>
            <person name="Moranska E."/>
            <person name="Grzebelus E."/>
            <person name="Grzebelus D."/>
            <person name="Ashrafi H."/>
            <person name="Zheng Z."/>
            <person name="Cheng S."/>
            <person name="Spooner D."/>
            <person name="Van Deynze A."/>
            <person name="Simon P."/>
        </authorList>
    </citation>
    <scope>NUCLEOTIDE SEQUENCE</scope>
    <source>
        <tissue evidence="7">Leaf</tissue>
    </source>
</reference>
<dbReference type="AlphaFoldDB" id="A0AAF1AYT2"/>
<protein>
    <recommendedName>
        <fullName evidence="6">Tafazzin family protein</fullName>
    </recommendedName>
</protein>
<evidence type="ECO:0000256" key="5">
    <source>
        <dbReference type="ARBA" id="ARBA00023315"/>
    </source>
</evidence>
<evidence type="ECO:0000256" key="1">
    <source>
        <dbReference type="ARBA" id="ARBA00004370"/>
    </source>
</evidence>
<dbReference type="PANTHER" id="PTHR12497:SF5">
    <property type="entry name" value="N-ACYLPHOSPHATIDYLETHANOLAMINE SYNTHASE"/>
    <property type="match status" value="1"/>
</dbReference>
<dbReference type="InterPro" id="IPR000872">
    <property type="entry name" value="Tafazzin"/>
</dbReference>
<keyword evidence="8" id="KW-1185">Reference proteome</keyword>
<dbReference type="PANTHER" id="PTHR12497">
    <property type="entry name" value="TAZ PROTEIN TAFAZZIN"/>
    <property type="match status" value="1"/>
</dbReference>
<proteinExistence type="inferred from homology"/>
<name>A0AAF1AYT2_DAUCS</name>
<evidence type="ECO:0000256" key="3">
    <source>
        <dbReference type="ARBA" id="ARBA00023098"/>
    </source>
</evidence>
<keyword evidence="3" id="KW-0443">Lipid metabolism</keyword>
<sequence>MRGVPKKIVIGGVGSFSKTLATFLNHTIFTIFMPFCVSSRSRPKGVPLIILDDPVIRGFKGFPTSGPRQGCSWALATQDICFKNLPLSYFFTLGENMNEALDWLSDGEWQLYTFMEGKRLKWGTASLIVRSPVTPIVLPIVHHGFEKLSPLVLHLTKHLSSLLVFLVQCSCFSTRLVNGRRYIYEIASNHNVLNDSLNYSKFNAQKLLEC</sequence>
<accession>A0AAF1AYT2</accession>
<dbReference type="GO" id="GO:0006644">
    <property type="term" value="P:phospholipid metabolic process"/>
    <property type="evidence" value="ECO:0007669"/>
    <property type="project" value="InterPro"/>
</dbReference>
<keyword evidence="4" id="KW-0472">Membrane</keyword>
<keyword evidence="2" id="KW-0808">Transferase</keyword>
<evidence type="ECO:0000313" key="7">
    <source>
        <dbReference type="EMBL" id="WOG99734.1"/>
    </source>
</evidence>
<dbReference type="EMBL" id="CP093347">
    <property type="protein sequence ID" value="WOG99734.1"/>
    <property type="molecule type" value="Genomic_DNA"/>
</dbReference>
<dbReference type="GO" id="GO:0016020">
    <property type="term" value="C:membrane"/>
    <property type="evidence" value="ECO:0007669"/>
    <property type="project" value="UniProtKB-SubCell"/>
</dbReference>
<evidence type="ECO:0000256" key="4">
    <source>
        <dbReference type="ARBA" id="ARBA00023136"/>
    </source>
</evidence>
<reference evidence="7" key="2">
    <citation type="submission" date="2022-03" db="EMBL/GenBank/DDBJ databases">
        <title>Draft title - Genomic analysis of global carrot germplasm unveils the trajectory of domestication and the origin of high carotenoid orange carrot.</title>
        <authorList>
            <person name="Iorizzo M."/>
            <person name="Ellison S."/>
            <person name="Senalik D."/>
            <person name="Macko-Podgorni A."/>
            <person name="Grzebelus D."/>
            <person name="Bostan H."/>
            <person name="Rolling W."/>
            <person name="Curaba J."/>
            <person name="Simon P."/>
        </authorList>
    </citation>
    <scope>NUCLEOTIDE SEQUENCE</scope>
    <source>
        <tissue evidence="7">Leaf</tissue>
    </source>
</reference>
<comment type="subcellular location">
    <subcellularLocation>
        <location evidence="1">Membrane</location>
    </subcellularLocation>
</comment>
<dbReference type="GO" id="GO:0008374">
    <property type="term" value="F:O-acyltransferase activity"/>
    <property type="evidence" value="ECO:0007669"/>
    <property type="project" value="TreeGrafter"/>
</dbReference>
<evidence type="ECO:0000256" key="6">
    <source>
        <dbReference type="RuleBase" id="RU365062"/>
    </source>
</evidence>
<dbReference type="Proteomes" id="UP000077755">
    <property type="component" value="Chromosome 5"/>
</dbReference>
<organism evidence="7 8">
    <name type="scientific">Daucus carota subsp. sativus</name>
    <name type="common">Carrot</name>
    <dbReference type="NCBI Taxonomy" id="79200"/>
    <lineage>
        <taxon>Eukaryota</taxon>
        <taxon>Viridiplantae</taxon>
        <taxon>Streptophyta</taxon>
        <taxon>Embryophyta</taxon>
        <taxon>Tracheophyta</taxon>
        <taxon>Spermatophyta</taxon>
        <taxon>Magnoliopsida</taxon>
        <taxon>eudicotyledons</taxon>
        <taxon>Gunneridae</taxon>
        <taxon>Pentapetalae</taxon>
        <taxon>asterids</taxon>
        <taxon>campanulids</taxon>
        <taxon>Apiales</taxon>
        <taxon>Apiaceae</taxon>
        <taxon>Apioideae</taxon>
        <taxon>Scandiceae</taxon>
        <taxon>Daucinae</taxon>
        <taxon>Daucus</taxon>
        <taxon>Daucus sect. Daucus</taxon>
    </lineage>
</organism>
<evidence type="ECO:0000256" key="2">
    <source>
        <dbReference type="ARBA" id="ARBA00022679"/>
    </source>
</evidence>
<comment type="similarity">
    <text evidence="6">Belongs to the taffazin family.</text>
</comment>
<keyword evidence="5" id="KW-0012">Acyltransferase</keyword>